<evidence type="ECO:0000256" key="5">
    <source>
        <dbReference type="ARBA" id="ARBA00022833"/>
    </source>
</evidence>
<dbReference type="GO" id="GO:0005634">
    <property type="term" value="C:nucleus"/>
    <property type="evidence" value="ECO:0007669"/>
    <property type="project" value="UniProtKB-SubCell"/>
</dbReference>
<organism evidence="11 12">
    <name type="scientific">Platanthera zijinensis</name>
    <dbReference type="NCBI Taxonomy" id="2320716"/>
    <lineage>
        <taxon>Eukaryota</taxon>
        <taxon>Viridiplantae</taxon>
        <taxon>Streptophyta</taxon>
        <taxon>Embryophyta</taxon>
        <taxon>Tracheophyta</taxon>
        <taxon>Spermatophyta</taxon>
        <taxon>Magnoliopsida</taxon>
        <taxon>Liliopsida</taxon>
        <taxon>Asparagales</taxon>
        <taxon>Orchidaceae</taxon>
        <taxon>Orchidoideae</taxon>
        <taxon>Orchideae</taxon>
        <taxon>Orchidinae</taxon>
        <taxon>Platanthera</taxon>
    </lineage>
</organism>
<keyword evidence="12" id="KW-1185">Reference proteome</keyword>
<evidence type="ECO:0000259" key="10">
    <source>
        <dbReference type="PROSITE" id="PS51017"/>
    </source>
</evidence>
<evidence type="ECO:0000313" key="11">
    <source>
        <dbReference type="EMBL" id="KAK8914132.1"/>
    </source>
</evidence>
<keyword evidence="3" id="KW-0479">Metal-binding</keyword>
<evidence type="ECO:0000256" key="4">
    <source>
        <dbReference type="ARBA" id="ARBA00022771"/>
    </source>
</evidence>
<evidence type="ECO:0000256" key="6">
    <source>
        <dbReference type="ARBA" id="ARBA00023242"/>
    </source>
</evidence>
<reference evidence="11 12" key="1">
    <citation type="journal article" date="2022" name="Nat. Plants">
        <title>Genomes of leafy and leafless Platanthera orchids illuminate the evolution of mycoheterotrophy.</title>
        <authorList>
            <person name="Li M.H."/>
            <person name="Liu K.W."/>
            <person name="Li Z."/>
            <person name="Lu H.C."/>
            <person name="Ye Q.L."/>
            <person name="Zhang D."/>
            <person name="Wang J.Y."/>
            <person name="Li Y.F."/>
            <person name="Zhong Z.M."/>
            <person name="Liu X."/>
            <person name="Yu X."/>
            <person name="Liu D.K."/>
            <person name="Tu X.D."/>
            <person name="Liu B."/>
            <person name="Hao Y."/>
            <person name="Liao X.Y."/>
            <person name="Jiang Y.T."/>
            <person name="Sun W.H."/>
            <person name="Chen J."/>
            <person name="Chen Y.Q."/>
            <person name="Ai Y."/>
            <person name="Zhai J.W."/>
            <person name="Wu S.S."/>
            <person name="Zhou Z."/>
            <person name="Hsiao Y.Y."/>
            <person name="Wu W.L."/>
            <person name="Chen Y.Y."/>
            <person name="Lin Y.F."/>
            <person name="Hsu J.L."/>
            <person name="Li C.Y."/>
            <person name="Wang Z.W."/>
            <person name="Zhao X."/>
            <person name="Zhong W.Y."/>
            <person name="Ma X.K."/>
            <person name="Ma L."/>
            <person name="Huang J."/>
            <person name="Chen G.Z."/>
            <person name="Huang M.Z."/>
            <person name="Huang L."/>
            <person name="Peng D.H."/>
            <person name="Luo Y.B."/>
            <person name="Zou S.Q."/>
            <person name="Chen S.P."/>
            <person name="Lan S."/>
            <person name="Tsai W.C."/>
            <person name="Van de Peer Y."/>
            <person name="Liu Z.J."/>
        </authorList>
    </citation>
    <scope>NUCLEOTIDE SEQUENCE [LARGE SCALE GENOMIC DNA]</scope>
    <source>
        <strain evidence="11">Lor287</strain>
    </source>
</reference>
<dbReference type="InterPro" id="IPR000315">
    <property type="entry name" value="Znf_B-box"/>
</dbReference>
<evidence type="ECO:0000256" key="7">
    <source>
        <dbReference type="PROSITE-ProRule" id="PRU00024"/>
    </source>
</evidence>
<comment type="subcellular location">
    <subcellularLocation>
        <location evidence="1 8">Nucleus</location>
    </subcellularLocation>
</comment>
<dbReference type="InterPro" id="IPR010402">
    <property type="entry name" value="CCT_domain"/>
</dbReference>
<evidence type="ECO:0000256" key="2">
    <source>
        <dbReference type="ARBA" id="ARBA00010024"/>
    </source>
</evidence>
<dbReference type="GO" id="GO:0003700">
    <property type="term" value="F:DNA-binding transcription factor activity"/>
    <property type="evidence" value="ECO:0007669"/>
    <property type="project" value="TreeGrafter"/>
</dbReference>
<dbReference type="Pfam" id="PF06203">
    <property type="entry name" value="CCT"/>
    <property type="match status" value="1"/>
</dbReference>
<accession>A0AAP0FTJ0</accession>
<dbReference type="PROSITE" id="PS51017">
    <property type="entry name" value="CCT"/>
    <property type="match status" value="1"/>
</dbReference>
<dbReference type="PANTHER" id="PTHR31319:SF77">
    <property type="entry name" value="ZINC FINGER PROTEIN CONSTANS-LIKE 4"/>
    <property type="match status" value="1"/>
</dbReference>
<name>A0AAP0FTJ0_9ASPA</name>
<feature type="domain" description="CCT" evidence="10">
    <location>
        <begin position="81"/>
        <end position="123"/>
    </location>
</feature>
<evidence type="ECO:0000313" key="12">
    <source>
        <dbReference type="Proteomes" id="UP001418222"/>
    </source>
</evidence>
<evidence type="ECO:0000256" key="8">
    <source>
        <dbReference type="PROSITE-ProRule" id="PRU00357"/>
    </source>
</evidence>
<dbReference type="AlphaFoldDB" id="A0AAP0FTJ0"/>
<comment type="caution">
    <text evidence="11">The sequence shown here is derived from an EMBL/GenBank/DDBJ whole genome shotgun (WGS) entry which is preliminary data.</text>
</comment>
<keyword evidence="4 7" id="KW-0863">Zinc-finger</keyword>
<dbReference type="InterPro" id="IPR045281">
    <property type="entry name" value="CONSTANS-like"/>
</dbReference>
<keyword evidence="6 8" id="KW-0539">Nucleus</keyword>
<evidence type="ECO:0000256" key="3">
    <source>
        <dbReference type="ARBA" id="ARBA00022723"/>
    </source>
</evidence>
<dbReference type="GO" id="GO:0009909">
    <property type="term" value="P:regulation of flower development"/>
    <property type="evidence" value="ECO:0007669"/>
    <property type="project" value="InterPro"/>
</dbReference>
<feature type="domain" description="B box-type" evidence="9">
    <location>
        <begin position="8"/>
        <end position="55"/>
    </location>
</feature>
<proteinExistence type="inferred from homology"/>
<dbReference type="InterPro" id="IPR049808">
    <property type="entry name" value="CONSTANS-like_Bbox1"/>
</dbReference>
<sequence length="150" mass="17108">MEIQSCDFGRLICEICEQALATVSCKADAAVLCSECDLDVHSANPLAFRHERLPISSSFTAAAPDRRWKSTSSESAVATDREARVMRYREKRKNRRFGRTIRYASRKACAEARPRIKGRFAKRRDSKVEFGQISSTCFDQFFGFDNWTGH</sequence>
<dbReference type="Proteomes" id="UP001418222">
    <property type="component" value="Unassembled WGS sequence"/>
</dbReference>
<dbReference type="PROSITE" id="PS50119">
    <property type="entry name" value="ZF_BBOX"/>
    <property type="match status" value="1"/>
</dbReference>
<protein>
    <submittedName>
        <fullName evidence="11">Zinc finger protein HD1</fullName>
    </submittedName>
</protein>
<comment type="similarity">
    <text evidence="2">Belongs to the CONSTANS family.</text>
</comment>
<dbReference type="SMART" id="SM00336">
    <property type="entry name" value="BBOX"/>
    <property type="match status" value="1"/>
</dbReference>
<dbReference type="CDD" id="cd19821">
    <property type="entry name" value="Bbox1_BBX-like"/>
    <property type="match status" value="1"/>
</dbReference>
<dbReference type="Pfam" id="PF00643">
    <property type="entry name" value="zf-B_box"/>
    <property type="match status" value="1"/>
</dbReference>
<dbReference type="GO" id="GO:0008270">
    <property type="term" value="F:zinc ion binding"/>
    <property type="evidence" value="ECO:0007669"/>
    <property type="project" value="UniProtKB-KW"/>
</dbReference>
<gene>
    <name evidence="11" type="primary">HD1</name>
    <name evidence="11" type="ORF">KSP39_PZI023962</name>
</gene>
<evidence type="ECO:0000256" key="1">
    <source>
        <dbReference type="ARBA" id="ARBA00004123"/>
    </source>
</evidence>
<evidence type="ECO:0000259" key="9">
    <source>
        <dbReference type="PROSITE" id="PS50119"/>
    </source>
</evidence>
<dbReference type="EMBL" id="JBBWWQ010000021">
    <property type="protein sequence ID" value="KAK8914132.1"/>
    <property type="molecule type" value="Genomic_DNA"/>
</dbReference>
<keyword evidence="5" id="KW-0862">Zinc</keyword>
<dbReference type="PANTHER" id="PTHR31319">
    <property type="entry name" value="ZINC FINGER PROTEIN CONSTANS-LIKE 4"/>
    <property type="match status" value="1"/>
</dbReference>